<dbReference type="Gene3D" id="3.40.50.300">
    <property type="entry name" value="P-loop containing nucleotide triphosphate hydrolases"/>
    <property type="match status" value="1"/>
</dbReference>
<evidence type="ECO:0000313" key="7">
    <source>
        <dbReference type="Proteomes" id="UP000664495"/>
    </source>
</evidence>
<dbReference type="InterPro" id="IPR014015">
    <property type="entry name" value="Helicase_SF3_DNA-vir"/>
</dbReference>
<dbReference type="EMBL" id="JAFLVR010000001">
    <property type="protein sequence ID" value="MBO0450768.1"/>
    <property type="molecule type" value="Genomic_DNA"/>
</dbReference>
<evidence type="ECO:0000256" key="2">
    <source>
        <dbReference type="ARBA" id="ARBA00022801"/>
    </source>
</evidence>
<dbReference type="PANTHER" id="PTHR35372">
    <property type="entry name" value="ATP BINDING PROTEIN-RELATED"/>
    <property type="match status" value="1"/>
</dbReference>
<dbReference type="InterPro" id="IPR027417">
    <property type="entry name" value="P-loop_NTPase"/>
</dbReference>
<dbReference type="PROSITE" id="PS51206">
    <property type="entry name" value="SF3_HELICASE_1"/>
    <property type="match status" value="1"/>
</dbReference>
<dbReference type="RefSeq" id="WP_207106580.1">
    <property type="nucleotide sequence ID" value="NZ_JAFLVR010000001.1"/>
</dbReference>
<keyword evidence="2" id="KW-0378">Hydrolase</keyword>
<evidence type="ECO:0000256" key="4">
    <source>
        <dbReference type="ARBA" id="ARBA00022840"/>
    </source>
</evidence>
<keyword evidence="7" id="KW-1185">Reference proteome</keyword>
<evidence type="ECO:0000256" key="1">
    <source>
        <dbReference type="ARBA" id="ARBA00022741"/>
    </source>
</evidence>
<dbReference type="Proteomes" id="UP000664495">
    <property type="component" value="Unassembled WGS sequence"/>
</dbReference>
<comment type="caution">
    <text evidence="6">The sequence shown here is derived from an EMBL/GenBank/DDBJ whole genome shotgun (WGS) entry which is preliminary data.</text>
</comment>
<evidence type="ECO:0000256" key="3">
    <source>
        <dbReference type="ARBA" id="ARBA00022806"/>
    </source>
</evidence>
<dbReference type="PANTHER" id="PTHR35372:SF2">
    <property type="entry name" value="SF3 HELICASE DOMAIN-CONTAINING PROTEIN"/>
    <property type="match status" value="1"/>
</dbReference>
<keyword evidence="1" id="KW-0547">Nucleotide-binding</keyword>
<feature type="domain" description="SF3 helicase" evidence="5">
    <location>
        <begin position="301"/>
        <end position="455"/>
    </location>
</feature>
<reference evidence="6 7" key="1">
    <citation type="submission" date="2021-03" db="EMBL/GenBank/DDBJ databases">
        <title>Enterococcal diversity collection.</title>
        <authorList>
            <person name="Gilmore M.S."/>
            <person name="Schwartzman J."/>
            <person name="Van Tyne D."/>
            <person name="Martin M."/>
            <person name="Earl A.M."/>
            <person name="Manson A.L."/>
            <person name="Straub T."/>
            <person name="Salamzade R."/>
            <person name="Saavedra J."/>
            <person name="Lebreton F."/>
            <person name="Prichula J."/>
            <person name="Schaufler K."/>
            <person name="Gaca A."/>
            <person name="Sgardioli B."/>
            <person name="Wagenaar J."/>
            <person name="Strong T."/>
        </authorList>
    </citation>
    <scope>NUCLEOTIDE SEQUENCE [LARGE SCALE GENOMIC DNA]</scope>
    <source>
        <strain evidence="6 7">MJM16</strain>
    </source>
</reference>
<organism evidence="6 7">
    <name type="scientific">Candidatus Enterococcus murrayae</name>
    <dbReference type="NCBI Taxonomy" id="2815321"/>
    <lineage>
        <taxon>Bacteria</taxon>
        <taxon>Bacillati</taxon>
        <taxon>Bacillota</taxon>
        <taxon>Bacilli</taxon>
        <taxon>Lactobacillales</taxon>
        <taxon>Enterococcaceae</taxon>
        <taxon>Enterococcus</taxon>
    </lineage>
</organism>
<keyword evidence="4" id="KW-0067">ATP-binding</keyword>
<accession>A0ABS3HDU0</accession>
<evidence type="ECO:0000259" key="5">
    <source>
        <dbReference type="PROSITE" id="PS51206"/>
    </source>
</evidence>
<dbReference type="InterPro" id="IPR051620">
    <property type="entry name" value="ORF904-like_C"/>
</dbReference>
<dbReference type="InterPro" id="IPR006500">
    <property type="entry name" value="Helicase_put_C_phage/plasmid"/>
</dbReference>
<sequence>MVDIDTPAEAKLLLKIIDSLSLGCAVLKTNKGIHIYFKGYELRKNNIEWYSAIGVKVTTKLGSKNTADPLRINGKSRRWIRKTDNYDPLPRWIYPMDKKKNHITDIDEGNRNQELFNYILKLQSVGMNKREIRETIRIINKFILSKSLSDDEINVILRDEAFMKESFYKGNVFLHDKFAQFLISEHNIVLIQDVLHIYVDGIYSDHQNDIEKAMIKHLPGLTKAKRLEVLSYIQLEAKERQLAPTNYVAVKNGILDLNTWELLAATPEIVIKNKIPVTYNKGAYYETTDKTLNKIACHDKSLRKVLEEIFGYILLRRNEMGKAFILTGAGSNGKSSYLKIVRRLAGSDNTSSLDLKELNQRFKTAELFGKLANIGDDISGEYIKDNSEFKKLVTGEPLNVERKGRDPFDFSNYSKLIFSANRMPRINDTSSGLMRRLMMIPFNAKFSANDKDYDPFIQDKLLSDESMEYVLNLAIEGLKRLLKNKKFSPSKTIEKETSQYEIQNNPILGFIKESDTKIENEVVGDVYRIYQVWCVDNGYQSVAANTFSREVNKVLGMETKQQKIDGKNKRIYIKKEK</sequence>
<dbReference type="Pfam" id="PF03288">
    <property type="entry name" value="Pox_D5"/>
    <property type="match status" value="1"/>
</dbReference>
<dbReference type="InterPro" id="IPR014818">
    <property type="entry name" value="Phage/plasmid_primase_P4_C"/>
</dbReference>
<dbReference type="Pfam" id="PF08706">
    <property type="entry name" value="D5_N"/>
    <property type="match status" value="1"/>
</dbReference>
<evidence type="ECO:0000313" key="6">
    <source>
        <dbReference type="EMBL" id="MBO0450768.1"/>
    </source>
</evidence>
<dbReference type="SUPFAM" id="SSF52540">
    <property type="entry name" value="P-loop containing nucleoside triphosphate hydrolases"/>
    <property type="match status" value="1"/>
</dbReference>
<gene>
    <name evidence="6" type="ORF">JZO85_00710</name>
</gene>
<dbReference type="InterPro" id="IPR045455">
    <property type="entry name" value="NrS-1_pol-like_helicase"/>
</dbReference>
<dbReference type="Pfam" id="PF19263">
    <property type="entry name" value="DUF5906"/>
    <property type="match status" value="1"/>
</dbReference>
<proteinExistence type="predicted"/>
<dbReference type="NCBIfam" id="TIGR01613">
    <property type="entry name" value="primase_Cterm"/>
    <property type="match status" value="1"/>
</dbReference>
<name>A0ABS3HDU0_9ENTE</name>
<dbReference type="InterPro" id="IPR004968">
    <property type="entry name" value="DNA_primase/NTPase_C"/>
</dbReference>
<keyword evidence="3" id="KW-0347">Helicase</keyword>
<protein>
    <recommendedName>
        <fullName evidence="5">SF3 helicase domain-containing protein</fullName>
    </recommendedName>
</protein>
<dbReference type="SMART" id="SM00885">
    <property type="entry name" value="D5_N"/>
    <property type="match status" value="1"/>
</dbReference>